<gene>
    <name evidence="2" type="ordered locus">MPTP_1397</name>
</gene>
<evidence type="ECO:0000256" key="1">
    <source>
        <dbReference type="SAM" id="Phobius"/>
    </source>
</evidence>
<evidence type="ECO:0000313" key="2">
    <source>
        <dbReference type="EMBL" id="BAK21826.1"/>
    </source>
</evidence>
<sequence>MPEAEEKWQYEILERLARIEENTKNLDTVSENARTALAKSEENTRDIEEMKENQKWTWRTVVGIGVSIFVYLATTYLGRK</sequence>
<dbReference type="OrthoDB" id="2186606at2"/>
<dbReference type="RefSeq" id="WP_013774262.1">
    <property type="nucleotide sequence ID" value="NC_015516.1"/>
</dbReference>
<reference evidence="2 3" key="1">
    <citation type="journal article" date="2011" name="J. Bacteriol.">
        <title>Complete genome sequence of Melissococcus plutonius ATCC 35311.</title>
        <authorList>
            <person name="Okumura K."/>
            <person name="Arai R."/>
            <person name="Okura M."/>
            <person name="Kirikae T."/>
            <person name="Takamatsu D."/>
            <person name="Osaki M."/>
            <person name="Miyoshi-Akiyama T."/>
        </authorList>
    </citation>
    <scope>NUCLEOTIDE SEQUENCE [LARGE SCALE GENOMIC DNA]</scope>
    <source>
        <strain evidence="3">ATCC 35311 / CIP 104052 / LMG 20360 / NCIMB 702443</strain>
    </source>
</reference>
<dbReference type="KEGG" id="mps:MPTP_1397"/>
<protein>
    <recommendedName>
        <fullName evidence="4">Holin</fullName>
    </recommendedName>
</protein>
<reference key="2">
    <citation type="submission" date="2011-04" db="EMBL/GenBank/DDBJ databases">
        <title>Whole genome sequence of Melissococcus plutonius ATCC 35311.</title>
        <authorList>
            <person name="Okumura K."/>
            <person name="Arai R."/>
            <person name="Osaki M."/>
            <person name="Okura M."/>
            <person name="Kirikae T."/>
            <person name="Takamatsu D."/>
            <person name="Akiyama T."/>
        </authorList>
    </citation>
    <scope>NUCLEOTIDE SEQUENCE</scope>
    <source>
        <strain>ATCC 35311</strain>
    </source>
</reference>
<dbReference type="EMBL" id="AP012200">
    <property type="protein sequence ID" value="BAK21826.1"/>
    <property type="molecule type" value="Genomic_DNA"/>
</dbReference>
<dbReference type="Proteomes" id="UP000008456">
    <property type="component" value="Chromosome"/>
</dbReference>
<keyword evidence="1" id="KW-1133">Transmembrane helix</keyword>
<keyword evidence="1" id="KW-0472">Membrane</keyword>
<dbReference type="Pfam" id="PF10779">
    <property type="entry name" value="XhlA"/>
    <property type="match status" value="1"/>
</dbReference>
<dbReference type="AlphaFoldDB" id="F3YBE8"/>
<dbReference type="HOGENOM" id="CLU_187592_1_0_9"/>
<evidence type="ECO:0000313" key="3">
    <source>
        <dbReference type="Proteomes" id="UP000008456"/>
    </source>
</evidence>
<keyword evidence="3" id="KW-1185">Reference proteome</keyword>
<name>F3YBE8_MELPT</name>
<proteinExistence type="predicted"/>
<evidence type="ECO:0008006" key="4">
    <source>
        <dbReference type="Google" id="ProtNLM"/>
    </source>
</evidence>
<dbReference type="InterPro" id="IPR019715">
    <property type="entry name" value="Haemolysin_XhlA"/>
</dbReference>
<dbReference type="STRING" id="940190.MPTP_1397"/>
<organism evidence="2 3">
    <name type="scientific">Melissococcus plutonius (strain ATCC 35311 / DSM 29964 / CIP 104052 / LMG 20360 / NCIMB 702443)</name>
    <dbReference type="NCBI Taxonomy" id="940190"/>
    <lineage>
        <taxon>Bacteria</taxon>
        <taxon>Bacillati</taxon>
        <taxon>Bacillota</taxon>
        <taxon>Bacilli</taxon>
        <taxon>Lactobacillales</taxon>
        <taxon>Enterococcaceae</taxon>
        <taxon>Melissococcus</taxon>
    </lineage>
</organism>
<feature type="transmembrane region" description="Helical" evidence="1">
    <location>
        <begin position="56"/>
        <end position="77"/>
    </location>
</feature>
<keyword evidence="1" id="KW-0812">Transmembrane</keyword>
<accession>F3YBE8</accession>